<dbReference type="Pfam" id="PF07687">
    <property type="entry name" value="M20_dimer"/>
    <property type="match status" value="1"/>
</dbReference>
<protein>
    <submittedName>
        <fullName evidence="2">Amidohydrolase</fullName>
    </submittedName>
</protein>
<feature type="domain" description="Peptidase M20 dimerisation" evidence="1">
    <location>
        <begin position="192"/>
        <end position="281"/>
    </location>
</feature>
<dbReference type="InterPro" id="IPR011650">
    <property type="entry name" value="Peptidase_M20_dimer"/>
</dbReference>
<gene>
    <name evidence="2" type="ORF">KQI75_02795</name>
</gene>
<organism evidence="2 3">
    <name type="scientific">Butyricicoccus intestinisimiae</name>
    <dbReference type="NCBI Taxonomy" id="2841509"/>
    <lineage>
        <taxon>Bacteria</taxon>
        <taxon>Bacillati</taxon>
        <taxon>Bacillota</taxon>
        <taxon>Clostridia</taxon>
        <taxon>Eubacteriales</taxon>
        <taxon>Butyricicoccaceae</taxon>
        <taxon>Butyricicoccus</taxon>
    </lineage>
</organism>
<keyword evidence="3" id="KW-1185">Reference proteome</keyword>
<evidence type="ECO:0000313" key="2">
    <source>
        <dbReference type="EMBL" id="MBU5489562.1"/>
    </source>
</evidence>
<dbReference type="NCBIfam" id="TIGR01891">
    <property type="entry name" value="amidohydrolases"/>
    <property type="match status" value="1"/>
</dbReference>
<dbReference type="Pfam" id="PF01546">
    <property type="entry name" value="Peptidase_M20"/>
    <property type="match status" value="1"/>
</dbReference>
<dbReference type="PANTHER" id="PTHR11014:SF63">
    <property type="entry name" value="METALLOPEPTIDASE, PUTATIVE (AFU_ORTHOLOGUE AFUA_6G09600)-RELATED"/>
    <property type="match status" value="1"/>
</dbReference>
<dbReference type="InterPro" id="IPR002933">
    <property type="entry name" value="Peptidase_M20"/>
</dbReference>
<evidence type="ECO:0000313" key="3">
    <source>
        <dbReference type="Proteomes" id="UP000783588"/>
    </source>
</evidence>
<dbReference type="PIRSF" id="PIRSF005962">
    <property type="entry name" value="Pept_M20D_amidohydro"/>
    <property type="match status" value="1"/>
</dbReference>
<accession>A0ABS6EQP7</accession>
<name>A0ABS6EQP7_9FIRM</name>
<proteinExistence type="predicted"/>
<reference evidence="2 3" key="1">
    <citation type="submission" date="2021-06" db="EMBL/GenBank/DDBJ databases">
        <authorList>
            <person name="Sun Q."/>
            <person name="Li D."/>
        </authorList>
    </citation>
    <scope>NUCLEOTIDE SEQUENCE [LARGE SCALE GENOMIC DNA]</scope>
    <source>
        <strain evidence="2 3">MSJd-7</strain>
    </source>
</reference>
<sequence length="396" mass="42829">MQPTVQELLSSAQEIKQEILADRRTIHQNPEVGTHLPATKAYVMKRLIELGYEPQELCESGIVATITGKDTGRCMLLRADMDALRIQEQTGLPFQSENGSMHACGHDMHTAMLLGAAKLLRNYQKQINGTVKLVFQPDEEGFTGAKSMLQAGVLNNPKPQIGLALHVNSGTPSGLILCGRGTFMAGCTLFCIAVHGVGCHGAMPETGVDPLNIAAHIYLSLQELISREISAKQPAVVTIGHMQGGQAPNIIPQSAILEGTIRTFDRDLTARIMQRIEAIAKCTAQAFRGSAEVTELASAPPLVNDPDLVNQMADFAQQLVGEQAVYRLDEGGMGSEDFASYTYELPCAYLLLGAGTPNENPLYGKPMHNEKVVFNEDVLPLGAALHTWCALNWLSQ</sequence>
<dbReference type="InterPro" id="IPR017439">
    <property type="entry name" value="Amidohydrolase"/>
</dbReference>
<dbReference type="PANTHER" id="PTHR11014">
    <property type="entry name" value="PEPTIDASE M20 FAMILY MEMBER"/>
    <property type="match status" value="1"/>
</dbReference>
<dbReference type="EMBL" id="JAHLQI010000001">
    <property type="protein sequence ID" value="MBU5489562.1"/>
    <property type="molecule type" value="Genomic_DNA"/>
</dbReference>
<dbReference type="RefSeq" id="WP_216469154.1">
    <property type="nucleotide sequence ID" value="NZ_JAHLQI010000001.1"/>
</dbReference>
<comment type="caution">
    <text evidence="2">The sequence shown here is derived from an EMBL/GenBank/DDBJ whole genome shotgun (WGS) entry which is preliminary data.</text>
</comment>
<dbReference type="CDD" id="cd03886">
    <property type="entry name" value="M20_Acy1"/>
    <property type="match status" value="1"/>
</dbReference>
<dbReference type="Proteomes" id="UP000783588">
    <property type="component" value="Unassembled WGS sequence"/>
</dbReference>
<evidence type="ECO:0000259" key="1">
    <source>
        <dbReference type="Pfam" id="PF07687"/>
    </source>
</evidence>